<reference evidence="1 2" key="1">
    <citation type="journal article" date="2019" name="Sci. Rep.">
        <title>Nanopore sequencing improves the draft genome of the human pathogenic amoeba Naegleria fowleri.</title>
        <authorList>
            <person name="Liechti N."/>
            <person name="Schurch N."/>
            <person name="Bruggmann R."/>
            <person name="Wittwer M."/>
        </authorList>
    </citation>
    <scope>NUCLEOTIDE SEQUENCE [LARGE SCALE GENOMIC DNA]</scope>
    <source>
        <strain evidence="1 2">ATCC 30894</strain>
    </source>
</reference>
<dbReference type="GeneID" id="68108308"/>
<dbReference type="VEuPathDB" id="AmoebaDB:NF0012690"/>
<dbReference type="VEuPathDB" id="AmoebaDB:FDP41_001090"/>
<name>A0A6A5BRX8_NAEFO</name>
<organism evidence="1 2">
    <name type="scientific">Naegleria fowleri</name>
    <name type="common">Brain eating amoeba</name>
    <dbReference type="NCBI Taxonomy" id="5763"/>
    <lineage>
        <taxon>Eukaryota</taxon>
        <taxon>Discoba</taxon>
        <taxon>Heterolobosea</taxon>
        <taxon>Tetramitia</taxon>
        <taxon>Eutetramitia</taxon>
        <taxon>Vahlkampfiidae</taxon>
        <taxon>Naegleria</taxon>
    </lineage>
</organism>
<gene>
    <name evidence="1" type="ORF">FDP41_001090</name>
</gene>
<comment type="caution">
    <text evidence="1">The sequence shown here is derived from an EMBL/GenBank/DDBJ whole genome shotgun (WGS) entry which is preliminary data.</text>
</comment>
<evidence type="ECO:0000313" key="1">
    <source>
        <dbReference type="EMBL" id="KAF0979937.1"/>
    </source>
</evidence>
<sequence length="112" mass="12643">MPLTTLRQIISGCFTLFTTGNPTFYGHITFGVIGVYSMHLAYKGLKNIYLKVSDRLEEADKLEKEKLSIAQAVTPYRFPSSTRPPMINAPFLEQQAKKMILQQQQSKPSSSE</sequence>
<proteinExistence type="predicted"/>
<evidence type="ECO:0000313" key="2">
    <source>
        <dbReference type="Proteomes" id="UP000444721"/>
    </source>
</evidence>
<dbReference type="RefSeq" id="XP_044564650.1">
    <property type="nucleotide sequence ID" value="XM_044701248.1"/>
</dbReference>
<protein>
    <submittedName>
        <fullName evidence="1">Uncharacterized protein</fullName>
    </submittedName>
</protein>
<dbReference type="OrthoDB" id="10380537at2759"/>
<keyword evidence="2" id="KW-1185">Reference proteome</keyword>
<accession>A0A6A5BRX8</accession>
<dbReference type="AlphaFoldDB" id="A0A6A5BRX8"/>
<dbReference type="EMBL" id="VFQX01000022">
    <property type="protein sequence ID" value="KAF0979937.1"/>
    <property type="molecule type" value="Genomic_DNA"/>
</dbReference>
<dbReference type="Proteomes" id="UP000444721">
    <property type="component" value="Unassembled WGS sequence"/>
</dbReference>